<dbReference type="GO" id="GO:0003887">
    <property type="term" value="F:DNA-directed DNA polymerase activity"/>
    <property type="evidence" value="ECO:0007669"/>
    <property type="project" value="TreeGrafter"/>
</dbReference>
<evidence type="ECO:0000259" key="14">
    <source>
        <dbReference type="PROSITE" id="PS50157"/>
    </source>
</evidence>
<dbReference type="InterPro" id="IPR036775">
    <property type="entry name" value="DNA_pol_Y-fam_lit_finger_sf"/>
</dbReference>
<dbReference type="InterPro" id="IPR043128">
    <property type="entry name" value="Rev_trsase/Diguanyl_cyclase"/>
</dbReference>
<evidence type="ECO:0000259" key="16">
    <source>
        <dbReference type="PROSITE" id="PS51907"/>
    </source>
</evidence>
<feature type="compositionally biased region" description="Polar residues" evidence="13">
    <location>
        <begin position="606"/>
        <end position="617"/>
    </location>
</feature>
<dbReference type="GO" id="GO:0005634">
    <property type="term" value="C:nucleus"/>
    <property type="evidence" value="ECO:0007669"/>
    <property type="project" value="UniProtKB-SubCell"/>
</dbReference>
<dbReference type="Gene3D" id="1.10.150.20">
    <property type="entry name" value="5' to 3' exonuclease, C-terminal subdomain"/>
    <property type="match status" value="1"/>
</dbReference>
<name>A0A0A1T9D2_9HYPO</name>
<keyword evidence="18" id="KW-1185">Reference proteome</keyword>
<evidence type="ECO:0000256" key="6">
    <source>
        <dbReference type="ARBA" id="ARBA00022771"/>
    </source>
</evidence>
<dbReference type="GO" id="GO:0007064">
    <property type="term" value="P:mitotic sister chromatid cohesion"/>
    <property type="evidence" value="ECO:0007669"/>
    <property type="project" value="UniProtKB-ARBA"/>
</dbReference>
<dbReference type="Pfam" id="PF00817">
    <property type="entry name" value="IMS"/>
    <property type="match status" value="1"/>
</dbReference>
<feature type="domain" description="C2H2-type" evidence="14">
    <location>
        <begin position="565"/>
        <end position="592"/>
    </location>
</feature>
<dbReference type="GO" id="GO:0008270">
    <property type="term" value="F:zinc ion binding"/>
    <property type="evidence" value="ECO:0007669"/>
    <property type="project" value="UniProtKB-KW"/>
</dbReference>
<dbReference type="Pfam" id="PF18439">
    <property type="entry name" value="zf_UBZ"/>
    <property type="match status" value="1"/>
</dbReference>
<dbReference type="InterPro" id="IPR052230">
    <property type="entry name" value="DNA_polymerase_eta"/>
</dbReference>
<dbReference type="PROSITE" id="PS50173">
    <property type="entry name" value="UMUC"/>
    <property type="match status" value="1"/>
</dbReference>
<proteinExistence type="predicted"/>
<keyword evidence="8" id="KW-0496">Mitochondrion</keyword>
<dbReference type="FunFam" id="3.30.1490.100:FF:000009">
    <property type="entry name" value="DNA polymerase eta subunit"/>
    <property type="match status" value="1"/>
</dbReference>
<protein>
    <recommendedName>
        <fullName evidence="11">DNA polymerase eta</fullName>
    </recommendedName>
</protein>
<comment type="subcellular location">
    <subcellularLocation>
        <location evidence="2">Mitochondrion</location>
    </subcellularLocation>
    <subcellularLocation>
        <location evidence="1">Nucleus</location>
    </subcellularLocation>
</comment>
<dbReference type="GO" id="GO:0070987">
    <property type="term" value="P:error-free translesion synthesis"/>
    <property type="evidence" value="ECO:0007669"/>
    <property type="project" value="UniProtKB-ARBA"/>
</dbReference>
<dbReference type="Gene3D" id="3.40.1170.60">
    <property type="match status" value="1"/>
</dbReference>
<keyword evidence="9" id="KW-0234">DNA repair</keyword>
<dbReference type="HOGENOM" id="CLU_012348_7_1_1"/>
<evidence type="ECO:0000256" key="7">
    <source>
        <dbReference type="ARBA" id="ARBA00022833"/>
    </source>
</evidence>
<dbReference type="GO" id="GO:0005739">
    <property type="term" value="C:mitochondrion"/>
    <property type="evidence" value="ECO:0007669"/>
    <property type="project" value="UniProtKB-SubCell"/>
</dbReference>
<dbReference type="GO" id="GO:0005657">
    <property type="term" value="C:replication fork"/>
    <property type="evidence" value="ECO:0007669"/>
    <property type="project" value="UniProtKB-ARBA"/>
</dbReference>
<dbReference type="OrthoDB" id="5723at2759"/>
<dbReference type="Gene3D" id="3.30.70.270">
    <property type="match status" value="1"/>
</dbReference>
<dbReference type="PANTHER" id="PTHR45873:SF1">
    <property type="entry name" value="DNA POLYMERASE ETA"/>
    <property type="match status" value="1"/>
</dbReference>
<reference evidence="17 18" key="1">
    <citation type="journal article" date="2015" name="Genome Announc.">
        <title>Draft Genome Sequence and Gene Annotation of the Entomopathogenic Fungus Verticillium hemipterigenum.</title>
        <authorList>
            <person name="Horn F."/>
            <person name="Habel A."/>
            <person name="Scharf D.H."/>
            <person name="Dworschak J."/>
            <person name="Brakhage A.A."/>
            <person name="Guthke R."/>
            <person name="Hertweck C."/>
            <person name="Linde J."/>
        </authorList>
    </citation>
    <scope>NUCLEOTIDE SEQUENCE [LARGE SCALE GENOMIC DNA]</scope>
</reference>
<keyword evidence="10" id="KW-0539">Nucleus</keyword>
<evidence type="ECO:0000256" key="3">
    <source>
        <dbReference type="ARBA" id="ARBA00022679"/>
    </source>
</evidence>
<feature type="domain" description="UmuC" evidence="15">
    <location>
        <begin position="40"/>
        <end position="301"/>
    </location>
</feature>
<dbReference type="InterPro" id="IPR001126">
    <property type="entry name" value="UmuC"/>
</dbReference>
<evidence type="ECO:0000313" key="18">
    <source>
        <dbReference type="Proteomes" id="UP000039046"/>
    </source>
</evidence>
<dbReference type="GO" id="GO:0042276">
    <property type="term" value="P:error-prone translesion synthesis"/>
    <property type="evidence" value="ECO:0007669"/>
    <property type="project" value="TreeGrafter"/>
</dbReference>
<evidence type="ECO:0000256" key="4">
    <source>
        <dbReference type="ARBA" id="ARBA00022723"/>
    </source>
</evidence>
<dbReference type="PROSITE" id="PS51907">
    <property type="entry name" value="ZF_UBZ3"/>
    <property type="match status" value="1"/>
</dbReference>
<dbReference type="GO" id="GO:0006281">
    <property type="term" value="P:DNA repair"/>
    <property type="evidence" value="ECO:0007669"/>
    <property type="project" value="UniProtKB-KW"/>
</dbReference>
<dbReference type="SUPFAM" id="SSF56672">
    <property type="entry name" value="DNA/RNA polymerases"/>
    <property type="match status" value="1"/>
</dbReference>
<dbReference type="Pfam" id="PF21704">
    <property type="entry name" value="POLH-Rev1_HhH"/>
    <property type="match status" value="1"/>
</dbReference>
<dbReference type="PANTHER" id="PTHR45873">
    <property type="entry name" value="DNA POLYMERASE ETA"/>
    <property type="match status" value="1"/>
</dbReference>
<dbReference type="Pfam" id="PF11799">
    <property type="entry name" value="IMS_C"/>
    <property type="match status" value="1"/>
</dbReference>
<dbReference type="Gene3D" id="3.30.1490.100">
    <property type="entry name" value="DNA polymerase, Y-family, little finger domain"/>
    <property type="match status" value="1"/>
</dbReference>
<dbReference type="FunFam" id="1.10.150.20:FF:000014">
    <property type="entry name" value="Polymerase (DNA directed), eta"/>
    <property type="match status" value="1"/>
</dbReference>
<sequence length="647" mass="71509">MQSPPSASNDDARRASRSRFTYRQLSQLASYNTSNPLRVVAHIDLDAFYAQCEMIRLGVPEDKPLAVLQWAGLIAVNYPARNSGIGRHCNITEAKKLCPDLIAQHVATWREGDDKWAYRSDAAENIATDKVSLDPYRIESRKILTLIRDSLPSNLQKVEKASVDEVFLDLSAHVHSIMLQRFPELSAPAPYDDPTENLPLPSIVALDWKADALVDLSEDQEALDPDWDDVVMLLGSEIVRDVRAAVRSKLGYKCSAGIARNKLLSKLGSGFKKPNCQTVIRNRAVNLFLRDFKFTKIRNLGGKLGDQVVEAFSTDSVKEMLDVPLDGLQKKLGEETAVWLHNTIRGIDYSEVNPRTQIKSMLSAKSFRPAIHKPEQGTKWLLIFVGDIYTRLVEEGVLENKRRPRTIHLSARHGGQTRSKQIPIPQGKPIDQVMLMALANDLFAQILAEGPIWPCNNLSLSVGGFEEGVKNNMGIGGFLLKGDVAISSRAATAHQESRSASPERPTKKTKTESGNIQRFFSKPPGGDRSGPPLRDSLPLHNISATSTRDCSPAPPVNEPVTDKPFGCPRCGESFDEPESMQSHQDWHMAKDLQDEERHLSRPPAPVSSSRQAPNRQQAAAGHVSKKAGRGSLAAGKLEQGQRRLNFG</sequence>
<dbReference type="GO" id="GO:0003684">
    <property type="term" value="F:damaged DNA binding"/>
    <property type="evidence" value="ECO:0007669"/>
    <property type="project" value="InterPro"/>
</dbReference>
<dbReference type="GO" id="GO:0009314">
    <property type="term" value="P:response to radiation"/>
    <property type="evidence" value="ECO:0007669"/>
    <property type="project" value="TreeGrafter"/>
</dbReference>
<evidence type="ECO:0000313" key="17">
    <source>
        <dbReference type="EMBL" id="CEJ91414.1"/>
    </source>
</evidence>
<keyword evidence="7" id="KW-0862">Zinc</keyword>
<dbReference type="FunFam" id="3.40.1170.60:FF:000008">
    <property type="entry name" value="DNA polymerase eta subunit"/>
    <property type="match status" value="1"/>
</dbReference>
<evidence type="ECO:0000256" key="2">
    <source>
        <dbReference type="ARBA" id="ARBA00004173"/>
    </source>
</evidence>
<dbReference type="Proteomes" id="UP000039046">
    <property type="component" value="Unassembled WGS sequence"/>
</dbReference>
<dbReference type="PROSITE" id="PS50157">
    <property type="entry name" value="ZINC_FINGER_C2H2_2"/>
    <property type="match status" value="1"/>
</dbReference>
<feature type="domain" description="UBZ3-type" evidence="16">
    <location>
        <begin position="560"/>
        <end position="595"/>
    </location>
</feature>
<dbReference type="AlphaFoldDB" id="A0A0A1T9D2"/>
<accession>A0A0A1T9D2</accession>
<dbReference type="InterPro" id="IPR043502">
    <property type="entry name" value="DNA/RNA_pol_sf"/>
</dbReference>
<keyword evidence="6 12" id="KW-0863">Zinc-finger</keyword>
<evidence type="ECO:0000259" key="15">
    <source>
        <dbReference type="PROSITE" id="PS50173"/>
    </source>
</evidence>
<dbReference type="InterPro" id="IPR013087">
    <property type="entry name" value="Znf_C2H2_type"/>
</dbReference>
<dbReference type="EMBL" id="CDHN01000003">
    <property type="protein sequence ID" value="CEJ91414.1"/>
    <property type="molecule type" value="Genomic_DNA"/>
</dbReference>
<dbReference type="STRING" id="1531966.A0A0A1T9D2"/>
<evidence type="ECO:0000256" key="5">
    <source>
        <dbReference type="ARBA" id="ARBA00022763"/>
    </source>
</evidence>
<evidence type="ECO:0000256" key="10">
    <source>
        <dbReference type="ARBA" id="ARBA00023242"/>
    </source>
</evidence>
<evidence type="ECO:0000256" key="8">
    <source>
        <dbReference type="ARBA" id="ARBA00023128"/>
    </source>
</evidence>
<evidence type="ECO:0000256" key="12">
    <source>
        <dbReference type="PROSITE-ProRule" id="PRU00042"/>
    </source>
</evidence>
<keyword evidence="3" id="KW-0808">Transferase</keyword>
<dbReference type="GO" id="GO:0035861">
    <property type="term" value="C:site of double-strand break"/>
    <property type="evidence" value="ECO:0007669"/>
    <property type="project" value="TreeGrafter"/>
</dbReference>
<evidence type="ECO:0000256" key="13">
    <source>
        <dbReference type="SAM" id="MobiDB-lite"/>
    </source>
</evidence>
<organism evidence="17 18">
    <name type="scientific">[Torrubiella] hemipterigena</name>
    <dbReference type="NCBI Taxonomy" id="1531966"/>
    <lineage>
        <taxon>Eukaryota</taxon>
        <taxon>Fungi</taxon>
        <taxon>Dikarya</taxon>
        <taxon>Ascomycota</taxon>
        <taxon>Pezizomycotina</taxon>
        <taxon>Sordariomycetes</taxon>
        <taxon>Hypocreomycetidae</taxon>
        <taxon>Hypocreales</taxon>
        <taxon>Clavicipitaceae</taxon>
        <taxon>Clavicipitaceae incertae sedis</taxon>
        <taxon>'Torrubiella' clade</taxon>
    </lineage>
</organism>
<dbReference type="SUPFAM" id="SSF100879">
    <property type="entry name" value="Lesion bypass DNA polymerase (Y-family), little finger domain"/>
    <property type="match status" value="1"/>
</dbReference>
<gene>
    <name evidence="17" type="ORF">VHEMI07125</name>
</gene>
<dbReference type="InterPro" id="IPR017961">
    <property type="entry name" value="DNA_pol_Y-fam_little_finger"/>
</dbReference>
<evidence type="ECO:0000256" key="9">
    <source>
        <dbReference type="ARBA" id="ARBA00023204"/>
    </source>
</evidence>
<dbReference type="InterPro" id="IPR041298">
    <property type="entry name" value="UBZ3"/>
</dbReference>
<evidence type="ECO:0000256" key="1">
    <source>
        <dbReference type="ARBA" id="ARBA00004123"/>
    </source>
</evidence>
<dbReference type="PROSITE" id="PS00028">
    <property type="entry name" value="ZINC_FINGER_C2H2_1"/>
    <property type="match status" value="1"/>
</dbReference>
<feature type="region of interest" description="Disordered" evidence="13">
    <location>
        <begin position="490"/>
        <end position="647"/>
    </location>
</feature>
<dbReference type="PIRSF" id="PIRSF036603">
    <property type="entry name" value="DPol_eta"/>
    <property type="match status" value="1"/>
</dbReference>
<evidence type="ECO:0000256" key="11">
    <source>
        <dbReference type="ARBA" id="ARBA00044975"/>
    </source>
</evidence>
<feature type="compositionally biased region" description="Basic and acidic residues" evidence="13">
    <location>
        <begin position="584"/>
        <end position="599"/>
    </location>
</feature>
<keyword evidence="4" id="KW-0479">Metal-binding</keyword>
<keyword evidence="5" id="KW-0227">DNA damage</keyword>